<evidence type="ECO:0008006" key="3">
    <source>
        <dbReference type="Google" id="ProtNLM"/>
    </source>
</evidence>
<feature type="chain" id="PRO_5013377339" description="DUF4189 domain-containing protein" evidence="1">
    <location>
        <begin position="28"/>
        <end position="118"/>
    </location>
</feature>
<reference evidence="2" key="2">
    <citation type="journal article" date="2018" name="ISME J.">
        <title>A dynamic microbial community with high functional redundancy inhabits the cold, oxic subseafloor aquifer.</title>
        <authorList>
            <person name="Tully B.J."/>
            <person name="Wheat C.G."/>
            <person name="Glazer B.T."/>
            <person name="Huber J.A."/>
        </authorList>
    </citation>
    <scope>NUCLEOTIDE SEQUENCE</scope>
    <source>
        <strain evidence="2">NORP83</strain>
    </source>
</reference>
<proteinExistence type="predicted"/>
<sequence>MFDKLKQIIGATCLVIGFGFLPSLSLAADIAENSTLPVRQNCAKAAYISDQWNKNTKTSNQNNALAYKKLICQSGREAFILIEAAAQNFSYRLIDHSNKKISEKDGQMCVIVSKYCGK</sequence>
<protein>
    <recommendedName>
        <fullName evidence="3">DUF4189 domain-containing protein</fullName>
    </recommendedName>
</protein>
<gene>
    <name evidence="2" type="ORF">COB13_12005</name>
</gene>
<evidence type="ECO:0000313" key="2">
    <source>
        <dbReference type="EMBL" id="PCI99347.1"/>
    </source>
</evidence>
<dbReference type="EMBL" id="NVUS01000016">
    <property type="protein sequence ID" value="PCI99347.1"/>
    <property type="molecule type" value="Genomic_DNA"/>
</dbReference>
<reference key="1">
    <citation type="submission" date="2017-08" db="EMBL/GenBank/DDBJ databases">
        <title>A dynamic microbial community with high functional redundancy inhabits the cold, oxic subseafloor aquifer.</title>
        <authorList>
            <person name="Tully B.J."/>
            <person name="Wheat C.G."/>
            <person name="Glazer B.T."/>
            <person name="Huber J.A."/>
        </authorList>
    </citation>
    <scope>NUCLEOTIDE SEQUENCE [LARGE SCALE GENOMIC DNA]</scope>
</reference>
<evidence type="ECO:0000256" key="1">
    <source>
        <dbReference type="SAM" id="SignalP"/>
    </source>
</evidence>
<keyword evidence="1" id="KW-0732">Signal</keyword>
<organism evidence="2">
    <name type="scientific">OCS116 cluster bacterium</name>
    <dbReference type="NCBI Taxonomy" id="2030921"/>
    <lineage>
        <taxon>Bacteria</taxon>
        <taxon>Pseudomonadati</taxon>
        <taxon>Pseudomonadota</taxon>
        <taxon>Alphaproteobacteria</taxon>
        <taxon>OCS116 cluster</taxon>
    </lineage>
</organism>
<comment type="caution">
    <text evidence="2">The sequence shown here is derived from an EMBL/GenBank/DDBJ whole genome shotgun (WGS) entry which is preliminary data.</text>
</comment>
<accession>A0A2A4YYF3</accession>
<dbReference type="AlphaFoldDB" id="A0A2A4YYF3"/>
<feature type="signal peptide" evidence="1">
    <location>
        <begin position="1"/>
        <end position="27"/>
    </location>
</feature>
<name>A0A2A4YYF3_9PROT</name>